<keyword evidence="3 7" id="KW-0819">tRNA processing</keyword>
<dbReference type="AlphaFoldDB" id="A0A520MRP8"/>
<sequence length="323" mass="36789">MDFFNKSEQAILLAAKNIIVGYSGGADSTLALFATNEFLKSHDQASKLTALYVDHQMQTNSTAWLKHCEAFCGKHNIAFKCQKAEIKQSGQGFEAAARTARQIIFNTYDKNSVIILGHHKDDQVETVFFRVLRGTGLKGLSGIPRHTKTNGKDLLRPLLHIGKAEILQFIKEAQLDFIEDESNQDNSYSRNFLRNKVIPLITERWPGAKKNTARMANLLSKQSKLYHQFLTNKLQSVCDDDGLLLDKLSTLDYFERAELIRIWLDQQSFASPNESQMKELEKSFFQSRQDANPTIKFYREDAQKTGVILSKTNNYLIAEELNE</sequence>
<accession>A0A520MRP8</accession>
<dbReference type="Pfam" id="PF09179">
    <property type="entry name" value="TilS"/>
    <property type="match status" value="1"/>
</dbReference>
<keyword evidence="4 7" id="KW-0547">Nucleotide-binding</keyword>
<dbReference type="NCBIfam" id="TIGR02432">
    <property type="entry name" value="lysidine_TilS_N"/>
    <property type="match status" value="1"/>
</dbReference>
<evidence type="ECO:0000259" key="8">
    <source>
        <dbReference type="Pfam" id="PF01171"/>
    </source>
</evidence>
<dbReference type="SUPFAM" id="SSF52402">
    <property type="entry name" value="Adenine nucleotide alpha hydrolases-like"/>
    <property type="match status" value="1"/>
</dbReference>
<comment type="domain">
    <text evidence="7">The N-terminal region contains the highly conserved SGGXDS motif, predicted to be a P-loop motif involved in ATP binding.</text>
</comment>
<evidence type="ECO:0000313" key="11">
    <source>
        <dbReference type="Proteomes" id="UP000320146"/>
    </source>
</evidence>
<dbReference type="HAMAP" id="MF_01161">
    <property type="entry name" value="tRNA_Ile_lys_synt"/>
    <property type="match status" value="1"/>
</dbReference>
<feature type="domain" description="tRNA(Ile)-lysidine/2-thiocytidine synthase N-terminal" evidence="8">
    <location>
        <begin position="18"/>
        <end position="195"/>
    </location>
</feature>
<gene>
    <name evidence="7 10" type="primary">tilS</name>
    <name evidence="10" type="ORF">EVA99_02925</name>
</gene>
<comment type="function">
    <text evidence="7">Ligates lysine onto the cytidine present at position 34 of the AUA codon-specific tRNA(Ile) that contains the anticodon CAU, in an ATP-dependent manner. Cytidine is converted to lysidine, thus changing the amino acid specificity of the tRNA from methionine to isoleucine.</text>
</comment>
<dbReference type="InterPro" id="IPR015262">
    <property type="entry name" value="tRNA_Ile_lys_synt_subst-bd"/>
</dbReference>
<dbReference type="PANTHER" id="PTHR43033">
    <property type="entry name" value="TRNA(ILE)-LYSIDINE SYNTHASE-RELATED"/>
    <property type="match status" value="1"/>
</dbReference>
<evidence type="ECO:0000256" key="2">
    <source>
        <dbReference type="ARBA" id="ARBA00022598"/>
    </source>
</evidence>
<dbReference type="GO" id="GO:0005524">
    <property type="term" value="F:ATP binding"/>
    <property type="evidence" value="ECO:0007669"/>
    <property type="project" value="UniProtKB-UniRule"/>
</dbReference>
<keyword evidence="1 7" id="KW-0963">Cytoplasm</keyword>
<evidence type="ECO:0000256" key="6">
    <source>
        <dbReference type="ARBA" id="ARBA00048539"/>
    </source>
</evidence>
<keyword evidence="5 7" id="KW-0067">ATP-binding</keyword>
<dbReference type="Gene3D" id="3.40.50.620">
    <property type="entry name" value="HUPs"/>
    <property type="match status" value="1"/>
</dbReference>
<comment type="caution">
    <text evidence="10">The sequence shown here is derived from an EMBL/GenBank/DDBJ whole genome shotgun (WGS) entry which is preliminary data.</text>
</comment>
<dbReference type="EC" id="6.3.4.19" evidence="7"/>
<dbReference type="Proteomes" id="UP000320146">
    <property type="component" value="Unassembled WGS sequence"/>
</dbReference>
<feature type="binding site" evidence="7">
    <location>
        <begin position="23"/>
        <end position="28"/>
    </location>
    <ligand>
        <name>ATP</name>
        <dbReference type="ChEBI" id="CHEBI:30616"/>
    </ligand>
</feature>
<evidence type="ECO:0000256" key="5">
    <source>
        <dbReference type="ARBA" id="ARBA00022840"/>
    </source>
</evidence>
<proteinExistence type="inferred from homology"/>
<evidence type="ECO:0000259" key="9">
    <source>
        <dbReference type="Pfam" id="PF09179"/>
    </source>
</evidence>
<protein>
    <recommendedName>
        <fullName evidence="7">tRNA(Ile)-lysidine synthase</fullName>
        <ecNumber evidence="7">6.3.4.19</ecNumber>
    </recommendedName>
    <alternativeName>
        <fullName evidence="7">tRNA(Ile)-2-lysyl-cytidine synthase</fullName>
    </alternativeName>
    <alternativeName>
        <fullName evidence="7">tRNA(Ile)-lysidine synthetase</fullName>
    </alternativeName>
</protein>
<evidence type="ECO:0000256" key="4">
    <source>
        <dbReference type="ARBA" id="ARBA00022741"/>
    </source>
</evidence>
<feature type="domain" description="tRNA(Ile)-lysidine synthase substrate-binding" evidence="9">
    <location>
        <begin position="245"/>
        <end position="297"/>
    </location>
</feature>
<dbReference type="GO" id="GO:0032267">
    <property type="term" value="F:tRNA(Ile)-lysidine synthase activity"/>
    <property type="evidence" value="ECO:0007669"/>
    <property type="project" value="UniProtKB-EC"/>
</dbReference>
<evidence type="ECO:0000256" key="1">
    <source>
        <dbReference type="ARBA" id="ARBA00022490"/>
    </source>
</evidence>
<dbReference type="GO" id="GO:0005737">
    <property type="term" value="C:cytoplasm"/>
    <property type="evidence" value="ECO:0007669"/>
    <property type="project" value="UniProtKB-SubCell"/>
</dbReference>
<evidence type="ECO:0000256" key="3">
    <source>
        <dbReference type="ARBA" id="ARBA00022694"/>
    </source>
</evidence>
<dbReference type="GO" id="GO:0006400">
    <property type="term" value="P:tRNA modification"/>
    <property type="evidence" value="ECO:0007669"/>
    <property type="project" value="UniProtKB-UniRule"/>
</dbReference>
<reference evidence="10 11" key="1">
    <citation type="submission" date="2019-02" db="EMBL/GenBank/DDBJ databases">
        <title>Prokaryotic population dynamics and viral predation in marine succession experiment using metagenomics: the confinement effect.</title>
        <authorList>
            <person name="Haro-Moreno J.M."/>
            <person name="Rodriguez-Valera F."/>
            <person name="Lopez-Perez M."/>
        </authorList>
    </citation>
    <scope>NUCLEOTIDE SEQUENCE [LARGE SCALE GENOMIC DNA]</scope>
    <source>
        <strain evidence="10">MED-G166</strain>
    </source>
</reference>
<dbReference type="Gene3D" id="1.20.59.20">
    <property type="match status" value="1"/>
</dbReference>
<dbReference type="InterPro" id="IPR011063">
    <property type="entry name" value="TilS/TtcA_N"/>
</dbReference>
<name>A0A520MRP8_9GAMM</name>
<comment type="subcellular location">
    <subcellularLocation>
        <location evidence="7">Cytoplasm</location>
    </subcellularLocation>
</comment>
<evidence type="ECO:0000256" key="7">
    <source>
        <dbReference type="HAMAP-Rule" id="MF_01161"/>
    </source>
</evidence>
<keyword evidence="2 7" id="KW-0436">Ligase</keyword>
<dbReference type="CDD" id="cd01992">
    <property type="entry name" value="TilS_N"/>
    <property type="match status" value="1"/>
</dbReference>
<dbReference type="InterPro" id="IPR014729">
    <property type="entry name" value="Rossmann-like_a/b/a_fold"/>
</dbReference>
<dbReference type="InterPro" id="IPR012094">
    <property type="entry name" value="tRNA_Ile_lys_synt"/>
</dbReference>
<comment type="catalytic activity">
    <reaction evidence="6 7">
        <text>cytidine(34) in tRNA(Ile2) + L-lysine + ATP = lysidine(34) in tRNA(Ile2) + AMP + diphosphate + H(+)</text>
        <dbReference type="Rhea" id="RHEA:43744"/>
        <dbReference type="Rhea" id="RHEA-COMP:10625"/>
        <dbReference type="Rhea" id="RHEA-COMP:10670"/>
        <dbReference type="ChEBI" id="CHEBI:15378"/>
        <dbReference type="ChEBI" id="CHEBI:30616"/>
        <dbReference type="ChEBI" id="CHEBI:32551"/>
        <dbReference type="ChEBI" id="CHEBI:33019"/>
        <dbReference type="ChEBI" id="CHEBI:82748"/>
        <dbReference type="ChEBI" id="CHEBI:83665"/>
        <dbReference type="ChEBI" id="CHEBI:456215"/>
        <dbReference type="EC" id="6.3.4.19"/>
    </reaction>
</comment>
<comment type="similarity">
    <text evidence="7">Belongs to the tRNA(Ile)-lysidine synthase family.</text>
</comment>
<organism evidence="10 11">
    <name type="scientific">SAR86 cluster bacterium</name>
    <dbReference type="NCBI Taxonomy" id="2030880"/>
    <lineage>
        <taxon>Bacteria</taxon>
        <taxon>Pseudomonadati</taxon>
        <taxon>Pseudomonadota</taxon>
        <taxon>Gammaproteobacteria</taxon>
        <taxon>SAR86 cluster</taxon>
    </lineage>
</organism>
<dbReference type="EMBL" id="SHBL01000021">
    <property type="protein sequence ID" value="RZO23878.1"/>
    <property type="molecule type" value="Genomic_DNA"/>
</dbReference>
<dbReference type="InterPro" id="IPR012795">
    <property type="entry name" value="tRNA_Ile_lys_synt_N"/>
</dbReference>
<evidence type="ECO:0000313" key="10">
    <source>
        <dbReference type="EMBL" id="RZO23878.1"/>
    </source>
</evidence>
<dbReference type="Pfam" id="PF01171">
    <property type="entry name" value="ATP_bind_3"/>
    <property type="match status" value="1"/>
</dbReference>
<dbReference type="PANTHER" id="PTHR43033:SF1">
    <property type="entry name" value="TRNA(ILE)-LYSIDINE SYNTHASE-RELATED"/>
    <property type="match status" value="1"/>
</dbReference>
<dbReference type="SUPFAM" id="SSF82829">
    <property type="entry name" value="MesJ substrate recognition domain-like"/>
    <property type="match status" value="1"/>
</dbReference>